<dbReference type="InterPro" id="IPR002208">
    <property type="entry name" value="SecY/SEC61-alpha"/>
</dbReference>
<feature type="transmembrane region" description="Helical" evidence="2">
    <location>
        <begin position="378"/>
        <end position="396"/>
    </location>
</feature>
<keyword evidence="2" id="KW-0472">Membrane</keyword>
<feature type="transmembrane region" description="Helical" evidence="2">
    <location>
        <begin position="347"/>
        <end position="372"/>
    </location>
</feature>
<feature type="transmembrane region" description="Helical" evidence="2">
    <location>
        <begin position="12"/>
        <end position="31"/>
    </location>
</feature>
<comment type="caution">
    <text evidence="3">The sequence shown here is derived from an EMBL/GenBank/DDBJ whole genome shotgun (WGS) entry which is preliminary data.</text>
</comment>
<gene>
    <name evidence="3" type="ORF">R0H03_07770</name>
</gene>
<evidence type="ECO:0000313" key="4">
    <source>
        <dbReference type="Proteomes" id="UP001280415"/>
    </source>
</evidence>
<dbReference type="AlphaFoldDB" id="A0AAW8YPD7"/>
<dbReference type="RefSeq" id="WP_065124679.1">
    <property type="nucleotide sequence ID" value="NZ_CAKMBA010000004.1"/>
</dbReference>
<dbReference type="GO" id="GO:0015031">
    <property type="term" value="P:protein transport"/>
    <property type="evidence" value="ECO:0007669"/>
    <property type="project" value="InterPro"/>
</dbReference>
<feature type="transmembrane region" description="Helical" evidence="2">
    <location>
        <begin position="204"/>
        <end position="223"/>
    </location>
</feature>
<dbReference type="PANTHER" id="PTHR10906">
    <property type="entry name" value="SECY/SEC61-ALPHA FAMILY MEMBER"/>
    <property type="match status" value="1"/>
</dbReference>
<protein>
    <submittedName>
        <fullName evidence="3">Preprotein translocase subunit SecY</fullName>
    </submittedName>
</protein>
<keyword evidence="2" id="KW-1133">Transmembrane helix</keyword>
<feature type="transmembrane region" description="Helical" evidence="2">
    <location>
        <begin position="295"/>
        <end position="314"/>
    </location>
</feature>
<dbReference type="Gene3D" id="1.10.3370.10">
    <property type="entry name" value="SecY subunit domain"/>
    <property type="match status" value="1"/>
</dbReference>
<evidence type="ECO:0000256" key="2">
    <source>
        <dbReference type="SAM" id="Phobius"/>
    </source>
</evidence>
<reference evidence="3" key="2">
    <citation type="submission" date="2023-10" db="EMBL/GenBank/DDBJ databases">
        <authorList>
            <person name="Khurajog B."/>
        </authorList>
    </citation>
    <scope>NUCLEOTIDE SEQUENCE</scope>
    <source>
        <strain evidence="3">BF14</strain>
    </source>
</reference>
<dbReference type="GO" id="GO:0016020">
    <property type="term" value="C:membrane"/>
    <property type="evidence" value="ECO:0007669"/>
    <property type="project" value="InterPro"/>
</dbReference>
<accession>A0AAW8YPD7</accession>
<dbReference type="PIRSF" id="PIRSF004557">
    <property type="entry name" value="SecY"/>
    <property type="match status" value="1"/>
</dbReference>
<dbReference type="Pfam" id="PF00344">
    <property type="entry name" value="SecY"/>
    <property type="match status" value="1"/>
</dbReference>
<feature type="transmembrane region" description="Helical" evidence="2">
    <location>
        <begin position="63"/>
        <end position="81"/>
    </location>
</feature>
<proteinExistence type="inferred from homology"/>
<feature type="transmembrane region" description="Helical" evidence="2">
    <location>
        <begin position="102"/>
        <end position="123"/>
    </location>
</feature>
<organism evidence="3 4">
    <name type="scientific">Pediococcus acidilactici</name>
    <dbReference type="NCBI Taxonomy" id="1254"/>
    <lineage>
        <taxon>Bacteria</taxon>
        <taxon>Bacillati</taxon>
        <taxon>Bacillota</taxon>
        <taxon>Bacilli</taxon>
        <taxon>Lactobacillales</taxon>
        <taxon>Lactobacillaceae</taxon>
        <taxon>Pediococcus</taxon>
        <taxon>Pediococcus acidilactici group</taxon>
    </lineage>
</organism>
<dbReference type="EMBL" id="JAWJAX010000009">
    <property type="protein sequence ID" value="MDV2911758.1"/>
    <property type="molecule type" value="Genomic_DNA"/>
</dbReference>
<dbReference type="InterPro" id="IPR023201">
    <property type="entry name" value="SecY_dom_sf"/>
</dbReference>
<feature type="transmembrane region" description="Helical" evidence="2">
    <location>
        <begin position="135"/>
        <end position="158"/>
    </location>
</feature>
<name>A0AAW8YPD7_PEDAC</name>
<dbReference type="PRINTS" id="PR00303">
    <property type="entry name" value="SECYTRNLCASE"/>
</dbReference>
<dbReference type="SUPFAM" id="SSF103491">
    <property type="entry name" value="Preprotein translocase SecY subunit"/>
    <property type="match status" value="1"/>
</dbReference>
<evidence type="ECO:0000256" key="1">
    <source>
        <dbReference type="RuleBase" id="RU004349"/>
    </source>
</evidence>
<feature type="transmembrane region" description="Helical" evidence="2">
    <location>
        <begin position="165"/>
        <end position="184"/>
    </location>
</feature>
<comment type="similarity">
    <text evidence="1">Belongs to the SecY/SEC61-alpha family.</text>
</comment>
<reference evidence="3" key="1">
    <citation type="journal article" date="2023" name="PeerJ">
        <title>Selection and evaluation of lactic acid bacteria from chicken feces in Thailand as potential probiotics.</title>
        <authorList>
            <person name="Khurajog B."/>
            <person name="Disastra Y."/>
            <person name="Lawwyne L.D."/>
            <person name="Sirichokchatchawan W."/>
            <person name="Niyomtham W."/>
            <person name="Yindee J."/>
            <person name="Hampson D.J."/>
            <person name="Prapasarakul N."/>
        </authorList>
    </citation>
    <scope>NUCLEOTIDE SEQUENCE</scope>
    <source>
        <strain evidence="3">BF14</strain>
    </source>
</reference>
<dbReference type="Proteomes" id="UP001280415">
    <property type="component" value="Unassembled WGS sequence"/>
</dbReference>
<sequence>MRKRSEKNELIASIMFTLFMIVLMELGRQIAIPALDSDLSRKALNASPLLRNVTMLTGGQSRFPSLFSIGLGPYMTGMILFQAIQLINVDAMSKISDQKRGFIQRWITLIIAILQTLQFIFAIRKNITLAGDKIFGFDFNLVVSFMILVAGAMIVAWMSDMTAKFGVGGAGVLIMPGIITNLPLMVFRGPGLGTNQITSFSTNLWIALGISVLVVFVATVFFNKAELRIPLQRPNVQNDFSESYLPIRFLTSGSMPFMFTTTVFMIPSYIANFSPDSGFSRFTQAYINFNNPVGITIYCGVVVFLSYAFSFMNLQTERQAENLKKSGDYIFGITPGKDTQRYLNHHVVRLSTAANGYFLVVVATPLIIGLYVPGVTNFTFAYASILILVTIMDTTLDQLKTMYLRTQYDLL</sequence>
<keyword evidence="2" id="KW-0812">Transmembrane</keyword>
<evidence type="ECO:0000313" key="3">
    <source>
        <dbReference type="EMBL" id="MDV2911758.1"/>
    </source>
</evidence>